<reference evidence="2" key="1">
    <citation type="submission" date="2021-06" db="EMBL/GenBank/DDBJ databases">
        <authorList>
            <person name="Hodson N. C."/>
            <person name="Mongue J. A."/>
            <person name="Jaron S. K."/>
        </authorList>
    </citation>
    <scope>NUCLEOTIDE SEQUENCE</scope>
</reference>
<accession>A0A8J2Q3V7</accession>
<gene>
    <name evidence="2" type="ORF">AFUS01_LOCUS42140</name>
</gene>
<organism evidence="2 3">
    <name type="scientific">Allacma fusca</name>
    <dbReference type="NCBI Taxonomy" id="39272"/>
    <lineage>
        <taxon>Eukaryota</taxon>
        <taxon>Metazoa</taxon>
        <taxon>Ecdysozoa</taxon>
        <taxon>Arthropoda</taxon>
        <taxon>Hexapoda</taxon>
        <taxon>Collembola</taxon>
        <taxon>Symphypleona</taxon>
        <taxon>Sminthuridae</taxon>
        <taxon>Allacma</taxon>
    </lineage>
</organism>
<dbReference type="AlphaFoldDB" id="A0A8J2Q3V7"/>
<protein>
    <submittedName>
        <fullName evidence="2">Uncharacterized protein</fullName>
    </submittedName>
</protein>
<dbReference type="EMBL" id="CAJVCH010565157">
    <property type="protein sequence ID" value="CAG7832456.1"/>
    <property type="molecule type" value="Genomic_DNA"/>
</dbReference>
<evidence type="ECO:0000313" key="3">
    <source>
        <dbReference type="Proteomes" id="UP000708208"/>
    </source>
</evidence>
<evidence type="ECO:0000256" key="1">
    <source>
        <dbReference type="SAM" id="SignalP"/>
    </source>
</evidence>
<comment type="caution">
    <text evidence="2">The sequence shown here is derived from an EMBL/GenBank/DDBJ whole genome shotgun (WGS) entry which is preliminary data.</text>
</comment>
<keyword evidence="1" id="KW-0732">Signal</keyword>
<feature type="chain" id="PRO_5035147274" evidence="1">
    <location>
        <begin position="24"/>
        <end position="117"/>
    </location>
</feature>
<sequence length="117" mass="12893">MKFMLVICVLALLLCSMNTFVESHKTKEVEASKRKNADHLNNLSLSQNHRKNIIRGKLHSVEILSATFGNSSESITTLIPRIKGEERVGRRRGFPGRGIPGLRHGGQGGVLTGFNRG</sequence>
<name>A0A8J2Q3V7_9HEXA</name>
<feature type="signal peptide" evidence="1">
    <location>
        <begin position="1"/>
        <end position="23"/>
    </location>
</feature>
<keyword evidence="3" id="KW-1185">Reference proteome</keyword>
<dbReference type="Proteomes" id="UP000708208">
    <property type="component" value="Unassembled WGS sequence"/>
</dbReference>
<proteinExistence type="predicted"/>
<evidence type="ECO:0000313" key="2">
    <source>
        <dbReference type="EMBL" id="CAG7832456.1"/>
    </source>
</evidence>